<gene>
    <name evidence="3" type="ORF">MNBD_NITROSPINAE04-995</name>
</gene>
<dbReference type="InterPro" id="IPR043166">
    <property type="entry name" value="LarA-like_C"/>
</dbReference>
<dbReference type="InterPro" id="IPR018657">
    <property type="entry name" value="LarA-like_N"/>
</dbReference>
<dbReference type="GO" id="GO:0050043">
    <property type="term" value="F:lactate racemase activity"/>
    <property type="evidence" value="ECO:0007669"/>
    <property type="project" value="InterPro"/>
</dbReference>
<protein>
    <submittedName>
        <fullName evidence="3">Uncharacterized protein</fullName>
    </submittedName>
</protein>
<dbReference type="EMBL" id="UOGA01000298">
    <property type="protein sequence ID" value="VAX25398.1"/>
    <property type="molecule type" value="Genomic_DNA"/>
</dbReference>
<dbReference type="Gene3D" id="3.90.226.30">
    <property type="match status" value="1"/>
</dbReference>
<dbReference type="PANTHER" id="PTHR33171">
    <property type="entry name" value="LAR_N DOMAIN-CONTAINING PROTEIN"/>
    <property type="match status" value="1"/>
</dbReference>
<dbReference type="Pfam" id="PF21113">
    <property type="entry name" value="LarA_C"/>
    <property type="match status" value="1"/>
</dbReference>
<dbReference type="NCBIfam" id="NF033504">
    <property type="entry name" value="Ni_dep_LarA"/>
    <property type="match status" value="1"/>
</dbReference>
<organism evidence="3">
    <name type="scientific">hydrothermal vent metagenome</name>
    <dbReference type="NCBI Taxonomy" id="652676"/>
    <lineage>
        <taxon>unclassified sequences</taxon>
        <taxon>metagenomes</taxon>
        <taxon>ecological metagenomes</taxon>
    </lineage>
</organism>
<dbReference type="PANTHER" id="PTHR33171:SF17">
    <property type="entry name" value="LARA-LIKE N-TERMINAL DOMAIN-CONTAINING PROTEIN"/>
    <property type="match status" value="1"/>
</dbReference>
<name>A0A3B1CN60_9ZZZZ</name>
<dbReference type="AlphaFoldDB" id="A0A3B1CN60"/>
<dbReference type="InterPro" id="IPR047926">
    <property type="entry name" value="Ni_dep_LarA"/>
</dbReference>
<feature type="domain" description="LarA-like N-terminal" evidence="1">
    <location>
        <begin position="7"/>
        <end position="199"/>
    </location>
</feature>
<evidence type="ECO:0000313" key="3">
    <source>
        <dbReference type="EMBL" id="VAX25398.1"/>
    </source>
</evidence>
<proteinExistence type="predicted"/>
<accession>A0A3B1CN60</accession>
<dbReference type="InterPro" id="IPR048068">
    <property type="entry name" value="LarA-like"/>
</dbReference>
<reference evidence="3" key="1">
    <citation type="submission" date="2018-06" db="EMBL/GenBank/DDBJ databases">
        <authorList>
            <person name="Zhirakovskaya E."/>
        </authorList>
    </citation>
    <scope>NUCLEOTIDE SEQUENCE</scope>
</reference>
<sequence>MEVILGYGGEELKLATPPPPKCKTLLCTPHGKLKGRLEVDDALDNPIDSKPFSALFKPGDTVTIIVPDITRYCGADIFLPPVIERLNRAGVKDDAIIILFANGIHRKQTSEEKKSIVGGEVYGRIRCVDHDAMGKDHILVGHEDCQARLNKLAVQRGKLIITGAVGFHYLAGFGGGRKAVMPGVASHDDAKKFHNLCMNLDKPGRSASARAGILEGNPMSDYAFKIMNAVNPVFLINSVIEPGGKIAGVFAGDPVTAFIKACSAVKKMCTVTIGAPADVVVASCGGAPKDINFIQAHKTYEYSAGALKPGGKLYLAARCSDGIGSDDFIRWFENGKPALIEKQLRQNFSINGHTALATAIKSDLYETHLLSGLDHDKVRAMGMIPADSATSFLSEASKALKTARNGIVIPQGGYILPVVAGEQSG</sequence>
<dbReference type="InterPro" id="IPR048520">
    <property type="entry name" value="LarA_C"/>
</dbReference>
<evidence type="ECO:0000259" key="2">
    <source>
        <dbReference type="Pfam" id="PF21113"/>
    </source>
</evidence>
<feature type="domain" description="Lactate racemase C-terminal" evidence="2">
    <location>
        <begin position="275"/>
        <end position="412"/>
    </location>
</feature>
<evidence type="ECO:0000259" key="1">
    <source>
        <dbReference type="Pfam" id="PF09861"/>
    </source>
</evidence>
<dbReference type="Pfam" id="PF09861">
    <property type="entry name" value="Lar_N"/>
    <property type="match status" value="1"/>
</dbReference>
<dbReference type="Gene3D" id="3.40.50.11440">
    <property type="match status" value="1"/>
</dbReference>